<dbReference type="FunFam" id="1.20.1250.20:FF:000196">
    <property type="entry name" value="MFS toxin efflux pump (AflT)"/>
    <property type="match status" value="1"/>
</dbReference>
<dbReference type="GO" id="GO:0022857">
    <property type="term" value="F:transmembrane transporter activity"/>
    <property type="evidence" value="ECO:0007669"/>
    <property type="project" value="InterPro"/>
</dbReference>
<dbReference type="GO" id="GO:0005886">
    <property type="term" value="C:plasma membrane"/>
    <property type="evidence" value="ECO:0007669"/>
    <property type="project" value="TreeGrafter"/>
</dbReference>
<protein>
    <submittedName>
        <fullName evidence="8">MFS general substrate transporter</fullName>
    </submittedName>
</protein>
<evidence type="ECO:0000313" key="8">
    <source>
        <dbReference type="EMBL" id="KAF2094033.1"/>
    </source>
</evidence>
<feature type="transmembrane region" description="Helical" evidence="6">
    <location>
        <begin position="236"/>
        <end position="255"/>
    </location>
</feature>
<evidence type="ECO:0000259" key="7">
    <source>
        <dbReference type="PROSITE" id="PS50850"/>
    </source>
</evidence>
<keyword evidence="9" id="KW-1185">Reference proteome</keyword>
<dbReference type="Gene3D" id="1.20.1250.20">
    <property type="entry name" value="MFS general substrate transporter like domains"/>
    <property type="match status" value="1"/>
</dbReference>
<dbReference type="PROSITE" id="PS50850">
    <property type="entry name" value="MFS"/>
    <property type="match status" value="1"/>
</dbReference>
<dbReference type="InterPro" id="IPR011701">
    <property type="entry name" value="MFS"/>
</dbReference>
<reference evidence="8" key="1">
    <citation type="journal article" date="2020" name="Stud. Mycol.">
        <title>101 Dothideomycetes genomes: a test case for predicting lifestyles and emergence of pathogens.</title>
        <authorList>
            <person name="Haridas S."/>
            <person name="Albert R."/>
            <person name="Binder M."/>
            <person name="Bloem J."/>
            <person name="Labutti K."/>
            <person name="Salamov A."/>
            <person name="Andreopoulos B."/>
            <person name="Baker S."/>
            <person name="Barry K."/>
            <person name="Bills G."/>
            <person name="Bluhm B."/>
            <person name="Cannon C."/>
            <person name="Castanera R."/>
            <person name="Culley D."/>
            <person name="Daum C."/>
            <person name="Ezra D."/>
            <person name="Gonzalez J."/>
            <person name="Henrissat B."/>
            <person name="Kuo A."/>
            <person name="Liang C."/>
            <person name="Lipzen A."/>
            <person name="Lutzoni F."/>
            <person name="Magnuson J."/>
            <person name="Mondo S."/>
            <person name="Nolan M."/>
            <person name="Ohm R."/>
            <person name="Pangilinan J."/>
            <person name="Park H.-J."/>
            <person name="Ramirez L."/>
            <person name="Alfaro M."/>
            <person name="Sun H."/>
            <person name="Tritt A."/>
            <person name="Yoshinaga Y."/>
            <person name="Zwiers L.-H."/>
            <person name="Turgeon B."/>
            <person name="Goodwin S."/>
            <person name="Spatafora J."/>
            <person name="Crous P."/>
            <person name="Grigoriev I."/>
        </authorList>
    </citation>
    <scope>NUCLEOTIDE SEQUENCE</scope>
    <source>
        <strain evidence="8">CBS 133067</strain>
    </source>
</reference>
<feature type="transmembrane region" description="Helical" evidence="6">
    <location>
        <begin position="76"/>
        <end position="94"/>
    </location>
</feature>
<feature type="transmembrane region" description="Helical" evidence="6">
    <location>
        <begin position="106"/>
        <end position="125"/>
    </location>
</feature>
<evidence type="ECO:0000256" key="2">
    <source>
        <dbReference type="ARBA" id="ARBA00022448"/>
    </source>
</evidence>
<feature type="transmembrane region" description="Helical" evidence="6">
    <location>
        <begin position="131"/>
        <end position="154"/>
    </location>
</feature>
<dbReference type="EMBL" id="ML978135">
    <property type="protein sequence ID" value="KAF2094033.1"/>
    <property type="molecule type" value="Genomic_DNA"/>
</dbReference>
<comment type="subcellular location">
    <subcellularLocation>
        <location evidence="1">Membrane</location>
        <topology evidence="1">Multi-pass membrane protein</topology>
    </subcellularLocation>
</comment>
<dbReference type="Proteomes" id="UP000799772">
    <property type="component" value="Unassembled WGS sequence"/>
</dbReference>
<feature type="non-terminal residue" evidence="8">
    <location>
        <position position="521"/>
    </location>
</feature>
<dbReference type="PANTHER" id="PTHR23501">
    <property type="entry name" value="MAJOR FACILITATOR SUPERFAMILY"/>
    <property type="match status" value="1"/>
</dbReference>
<dbReference type="PANTHER" id="PTHR23501:SF177">
    <property type="entry name" value="MAJOR FACILITATOR SUPERFAMILY (MFS) PROFILE DOMAIN-CONTAINING PROTEIN-RELATED"/>
    <property type="match status" value="1"/>
</dbReference>
<dbReference type="CDD" id="cd17502">
    <property type="entry name" value="MFS_Azr1_MDR_like"/>
    <property type="match status" value="1"/>
</dbReference>
<feature type="non-terminal residue" evidence="8">
    <location>
        <position position="1"/>
    </location>
</feature>
<feature type="domain" description="Major facilitator superfamily (MFS) profile" evidence="7">
    <location>
        <begin position="41"/>
        <end position="521"/>
    </location>
</feature>
<feature type="transmembrane region" description="Helical" evidence="6">
    <location>
        <begin position="431"/>
        <end position="450"/>
    </location>
</feature>
<comment type="caution">
    <text evidence="8">The sequence shown here is derived from an EMBL/GenBank/DDBJ whole genome shotgun (WGS) entry which is preliminary data.</text>
</comment>
<evidence type="ECO:0000256" key="1">
    <source>
        <dbReference type="ARBA" id="ARBA00004141"/>
    </source>
</evidence>
<keyword evidence="4 6" id="KW-1133">Transmembrane helix</keyword>
<feature type="transmembrane region" description="Helical" evidence="6">
    <location>
        <begin position="267"/>
        <end position="284"/>
    </location>
</feature>
<dbReference type="SUPFAM" id="SSF103473">
    <property type="entry name" value="MFS general substrate transporter"/>
    <property type="match status" value="1"/>
</dbReference>
<evidence type="ECO:0000256" key="5">
    <source>
        <dbReference type="ARBA" id="ARBA00023136"/>
    </source>
</evidence>
<feature type="transmembrane region" description="Helical" evidence="6">
    <location>
        <begin position="38"/>
        <end position="64"/>
    </location>
</feature>
<dbReference type="AlphaFoldDB" id="A0A9P4M1W6"/>
<feature type="transmembrane region" description="Helical" evidence="6">
    <location>
        <begin position="161"/>
        <end position="182"/>
    </location>
</feature>
<accession>A0A9P4M1W6</accession>
<sequence length="521" mass="55168">DRATGTGEKGELKADEVEKTGAPLEQIVSSEYPTTGKLIIILIAVALSIFLVALDMTIIATAIPKITDEFHSLDQVGWYGSAFFLTMASFQATWGKAYKYFPLKTTFLISIFWFEIGSLICAVAQDSTTLIVGRAIAGAGGAGIASGAYTMIGLSAPPAQVPAYTGVLGATYGVASVIGPLLGGVFTDKVSWRWCFYVNLPIGGASAALVVLFFAAPKKAKPVPAPLKEKLLQMDLLGTFVLMAAFVCLILALQWGGVTKSWGNSDVIGVLVGFVLILILFIGIETWQGERALIVPRLVKQRTIYILSMFQMVNFGVFLELLYYLPIYFQVVSGVSAANSGVRNLSYVLGCAIFTVASGVIITLTGHYIEIMLIGTSFATIACGLIYTLDIGAPSSHWIGYQALAGIGFGLTIQIPVIVGQGISETVDIPSVTAILIFFQTLAGAIWVSVGQSVFANRLLQTAPRFVPGTDPHQIVATGATQLRSTFSASQLPGVIRAYMSGLKDAFLLAVALAAGSVLVS</sequence>
<keyword evidence="5 6" id="KW-0472">Membrane</keyword>
<dbReference type="Pfam" id="PF07690">
    <property type="entry name" value="MFS_1"/>
    <property type="match status" value="1"/>
</dbReference>
<name>A0A9P4M1W6_9PEZI</name>
<feature type="transmembrane region" description="Helical" evidence="6">
    <location>
        <begin position="194"/>
        <end position="215"/>
    </location>
</feature>
<evidence type="ECO:0000256" key="3">
    <source>
        <dbReference type="ARBA" id="ARBA00022692"/>
    </source>
</evidence>
<feature type="transmembrane region" description="Helical" evidence="6">
    <location>
        <begin position="401"/>
        <end position="419"/>
    </location>
</feature>
<feature type="transmembrane region" description="Helical" evidence="6">
    <location>
        <begin position="345"/>
        <end position="364"/>
    </location>
</feature>
<dbReference type="InterPro" id="IPR036259">
    <property type="entry name" value="MFS_trans_sf"/>
</dbReference>
<keyword evidence="3 6" id="KW-0812">Transmembrane</keyword>
<keyword evidence="2" id="KW-0813">Transport</keyword>
<feature type="transmembrane region" description="Helical" evidence="6">
    <location>
        <begin position="304"/>
        <end position="325"/>
    </location>
</feature>
<dbReference type="OrthoDB" id="10021397at2759"/>
<evidence type="ECO:0000256" key="4">
    <source>
        <dbReference type="ARBA" id="ARBA00022989"/>
    </source>
</evidence>
<organism evidence="8 9">
    <name type="scientific">Rhizodiscina lignyota</name>
    <dbReference type="NCBI Taxonomy" id="1504668"/>
    <lineage>
        <taxon>Eukaryota</taxon>
        <taxon>Fungi</taxon>
        <taxon>Dikarya</taxon>
        <taxon>Ascomycota</taxon>
        <taxon>Pezizomycotina</taxon>
        <taxon>Dothideomycetes</taxon>
        <taxon>Pleosporomycetidae</taxon>
        <taxon>Aulographales</taxon>
        <taxon>Rhizodiscinaceae</taxon>
        <taxon>Rhizodiscina</taxon>
    </lineage>
</organism>
<evidence type="ECO:0000313" key="9">
    <source>
        <dbReference type="Proteomes" id="UP000799772"/>
    </source>
</evidence>
<dbReference type="InterPro" id="IPR020846">
    <property type="entry name" value="MFS_dom"/>
</dbReference>
<feature type="transmembrane region" description="Helical" evidence="6">
    <location>
        <begin position="371"/>
        <end position="389"/>
    </location>
</feature>
<gene>
    <name evidence="8" type="ORF">NA57DRAFT_9120</name>
</gene>
<proteinExistence type="predicted"/>
<evidence type="ECO:0000256" key="6">
    <source>
        <dbReference type="SAM" id="Phobius"/>
    </source>
</evidence>
<dbReference type="FunFam" id="1.20.1720.10:FF:000012">
    <property type="entry name" value="MFS toxin efflux pump (AflT)"/>
    <property type="match status" value="1"/>
</dbReference>